<dbReference type="Gramene" id="OBART02G19770.1">
    <property type="protein sequence ID" value="OBART02G19770.1"/>
    <property type="gene ID" value="OBART02G19770"/>
</dbReference>
<dbReference type="Proteomes" id="UP000026960">
    <property type="component" value="Chromosome 2"/>
</dbReference>
<dbReference type="STRING" id="65489.A0A0D3F659"/>
<keyword evidence="2" id="KW-1185">Reference proteome</keyword>
<evidence type="ECO:0000313" key="1">
    <source>
        <dbReference type="EnsemblPlants" id="OBART02G19770.1"/>
    </source>
</evidence>
<evidence type="ECO:0000313" key="2">
    <source>
        <dbReference type="Proteomes" id="UP000026960"/>
    </source>
</evidence>
<reference evidence="1" key="1">
    <citation type="journal article" date="2009" name="Rice">
        <title>De Novo Next Generation Sequencing of Plant Genomes.</title>
        <authorList>
            <person name="Rounsley S."/>
            <person name="Marri P.R."/>
            <person name="Yu Y."/>
            <person name="He R."/>
            <person name="Sisneros N."/>
            <person name="Goicoechea J.L."/>
            <person name="Lee S.J."/>
            <person name="Angelova A."/>
            <person name="Kudrna D."/>
            <person name="Luo M."/>
            <person name="Affourtit J."/>
            <person name="Desany B."/>
            <person name="Knight J."/>
            <person name="Niazi F."/>
            <person name="Egholm M."/>
            <person name="Wing R.A."/>
        </authorList>
    </citation>
    <scope>NUCLEOTIDE SEQUENCE [LARGE SCALE GENOMIC DNA]</scope>
    <source>
        <strain evidence="1">cv. IRGC 105608</strain>
    </source>
</reference>
<reference evidence="1" key="2">
    <citation type="submission" date="2015-03" db="UniProtKB">
        <authorList>
            <consortium name="EnsemblPlants"/>
        </authorList>
    </citation>
    <scope>IDENTIFICATION</scope>
</reference>
<organism evidence="1">
    <name type="scientific">Oryza barthii</name>
    <dbReference type="NCBI Taxonomy" id="65489"/>
    <lineage>
        <taxon>Eukaryota</taxon>
        <taxon>Viridiplantae</taxon>
        <taxon>Streptophyta</taxon>
        <taxon>Embryophyta</taxon>
        <taxon>Tracheophyta</taxon>
        <taxon>Spermatophyta</taxon>
        <taxon>Magnoliopsida</taxon>
        <taxon>Liliopsida</taxon>
        <taxon>Poales</taxon>
        <taxon>Poaceae</taxon>
        <taxon>BOP clade</taxon>
        <taxon>Oryzoideae</taxon>
        <taxon>Oryzeae</taxon>
        <taxon>Oryzinae</taxon>
        <taxon>Oryza</taxon>
    </lineage>
</organism>
<name>A0A0D3F659_9ORYZ</name>
<dbReference type="EnsemblPlants" id="OBART02G19770.1">
    <property type="protein sequence ID" value="OBART02G19770.1"/>
    <property type="gene ID" value="OBART02G19770"/>
</dbReference>
<dbReference type="AlphaFoldDB" id="A0A0D3F659"/>
<dbReference type="PaxDb" id="65489-OBART02G19770.1"/>
<protein>
    <submittedName>
        <fullName evidence="1">Uncharacterized protein</fullName>
    </submittedName>
</protein>
<sequence>MAHSEPRRATGASSGFSRDAVSSHCDLHNKATTSVAPVAPSGHMFLSLVLATAPSSLPSMWTEAAKLGRMTPPIIKTGANGLPWQYCGRFRMAWHLDLVSNADSALPAHFFVDRNPRPVSCELGDEEGDGLGGARGVWAEVERDGGFGRPQLEQHKLYFILWGSDLFFPTSMLGSMDVLNTLPVRFHFNGDFVVSGREKLYVGGSEAMSYLERDKAPMEQLQMVKVNAKAKVATQ</sequence>
<accession>A0A0D3F659</accession>
<proteinExistence type="predicted"/>
<dbReference type="HOGENOM" id="CLU_1181760_0_0_1"/>